<dbReference type="Proteomes" id="UP000236919">
    <property type="component" value="Unassembled WGS sequence"/>
</dbReference>
<dbReference type="InterPro" id="IPR000086">
    <property type="entry name" value="NUDIX_hydrolase_dom"/>
</dbReference>
<evidence type="ECO:0000256" key="1">
    <source>
        <dbReference type="ARBA" id="ARBA00001946"/>
    </source>
</evidence>
<dbReference type="GO" id="GO:0016787">
    <property type="term" value="F:hydrolase activity"/>
    <property type="evidence" value="ECO:0007669"/>
    <property type="project" value="UniProtKB-KW"/>
</dbReference>
<proteinExistence type="predicted"/>
<evidence type="ECO:0000256" key="2">
    <source>
        <dbReference type="ARBA" id="ARBA00022801"/>
    </source>
</evidence>
<feature type="region of interest" description="Disordered" evidence="3">
    <location>
        <begin position="1"/>
        <end position="22"/>
    </location>
</feature>
<dbReference type="Gene3D" id="3.90.79.10">
    <property type="entry name" value="Nucleoside Triphosphate Pyrophosphohydrolase"/>
    <property type="match status" value="1"/>
</dbReference>
<reference evidence="5 6" key="1">
    <citation type="submission" date="2018-01" db="EMBL/GenBank/DDBJ databases">
        <title>Genomic Encyclopedia of Type Strains, Phase III (KMG-III): the genomes of soil and plant-associated and newly described type strains.</title>
        <authorList>
            <person name="Whitman W."/>
        </authorList>
    </citation>
    <scope>NUCLEOTIDE SEQUENCE [LARGE SCALE GENOMIC DNA]</scope>
    <source>
        <strain evidence="5 6">1131</strain>
    </source>
</reference>
<protein>
    <submittedName>
        <fullName evidence="5">ADP-ribose pyrophosphatase YjhB (NUDIX family)</fullName>
    </submittedName>
</protein>
<dbReference type="SUPFAM" id="SSF55811">
    <property type="entry name" value="Nudix"/>
    <property type="match status" value="1"/>
</dbReference>
<feature type="compositionally biased region" description="Basic and acidic residues" evidence="3">
    <location>
        <begin position="1"/>
        <end position="11"/>
    </location>
</feature>
<feature type="domain" description="Nudix hydrolase" evidence="4">
    <location>
        <begin position="41"/>
        <end position="166"/>
    </location>
</feature>
<dbReference type="PANTHER" id="PTHR43046:SF16">
    <property type="entry name" value="ADP-RIBOSE PYROPHOSPHATASE YJHB-RELATED"/>
    <property type="match status" value="1"/>
</dbReference>
<keyword evidence="2" id="KW-0378">Hydrolase</keyword>
<dbReference type="AlphaFoldDB" id="A0A2S4MPT7"/>
<name>A0A2S4MPT7_9HYPH</name>
<comment type="caution">
    <text evidence="5">The sequence shown here is derived from an EMBL/GenBank/DDBJ whole genome shotgun (WGS) entry which is preliminary data.</text>
</comment>
<dbReference type="InterPro" id="IPR020476">
    <property type="entry name" value="Nudix_hydrolase"/>
</dbReference>
<dbReference type="PROSITE" id="PS51462">
    <property type="entry name" value="NUDIX"/>
    <property type="match status" value="1"/>
</dbReference>
<dbReference type="Pfam" id="PF00293">
    <property type="entry name" value="NUDIX"/>
    <property type="match status" value="1"/>
</dbReference>
<organism evidence="5 6">
    <name type="scientific">Bosea psychrotolerans</name>
    <dbReference type="NCBI Taxonomy" id="1871628"/>
    <lineage>
        <taxon>Bacteria</taxon>
        <taxon>Pseudomonadati</taxon>
        <taxon>Pseudomonadota</taxon>
        <taxon>Alphaproteobacteria</taxon>
        <taxon>Hyphomicrobiales</taxon>
        <taxon>Boseaceae</taxon>
        <taxon>Bosea</taxon>
    </lineage>
</organism>
<dbReference type="EMBL" id="PQFZ01000001">
    <property type="protein sequence ID" value="POR56655.1"/>
    <property type="molecule type" value="Genomic_DNA"/>
</dbReference>
<accession>A0A2S4MPT7</accession>
<evidence type="ECO:0000313" key="5">
    <source>
        <dbReference type="EMBL" id="POR56655.1"/>
    </source>
</evidence>
<keyword evidence="6" id="KW-1185">Reference proteome</keyword>
<dbReference type="InterPro" id="IPR015797">
    <property type="entry name" value="NUDIX_hydrolase-like_dom_sf"/>
</dbReference>
<gene>
    <name evidence="5" type="ORF">CYD53_101176</name>
</gene>
<dbReference type="PRINTS" id="PR00502">
    <property type="entry name" value="NUDIXFAMILY"/>
</dbReference>
<sequence>MTVERTSEPPSDRPPGAETGRSLPQKMLGRLLHLYFRIVRGMTLGVRAVVLDDEGRVFLVRHTYTPGWHLPGGGVEVGETLEAALAKELREEGCIRLTGPAMLHGMFFNRAMSRRDHVAVFVAREFVVESVKQPDLEIAESGFFPLDALPEGTTAGTRRRLGEVVERRMAGVDW</sequence>
<comment type="cofactor">
    <cofactor evidence="1">
        <name>Mg(2+)</name>
        <dbReference type="ChEBI" id="CHEBI:18420"/>
    </cofactor>
</comment>
<dbReference type="OrthoDB" id="9800065at2"/>
<dbReference type="PANTHER" id="PTHR43046">
    <property type="entry name" value="GDP-MANNOSE MANNOSYL HYDROLASE"/>
    <property type="match status" value="1"/>
</dbReference>
<evidence type="ECO:0000313" key="6">
    <source>
        <dbReference type="Proteomes" id="UP000236919"/>
    </source>
</evidence>
<evidence type="ECO:0000259" key="4">
    <source>
        <dbReference type="PROSITE" id="PS51462"/>
    </source>
</evidence>
<dbReference type="CDD" id="cd04680">
    <property type="entry name" value="NUDIX_Hydrolase"/>
    <property type="match status" value="1"/>
</dbReference>
<evidence type="ECO:0000256" key="3">
    <source>
        <dbReference type="SAM" id="MobiDB-lite"/>
    </source>
</evidence>